<dbReference type="EMBL" id="CP000236">
    <property type="protein sequence ID" value="ABD45275.1"/>
    <property type="molecule type" value="Genomic_DNA"/>
</dbReference>
<dbReference type="STRING" id="205920.ECH_0380"/>
<evidence type="ECO:0000313" key="2">
    <source>
        <dbReference type="Proteomes" id="UP000008320"/>
    </source>
</evidence>
<dbReference type="HOGENOM" id="CLU_2860611_0_0_5"/>
<keyword evidence="2" id="KW-1185">Reference proteome</keyword>
<evidence type="ECO:0000313" key="1">
    <source>
        <dbReference type="EMBL" id="ABD45275.1"/>
    </source>
</evidence>
<dbReference type="KEGG" id="ech:ECH_0380"/>
<accession>Q2GH83</accession>
<dbReference type="AlphaFoldDB" id="Q2GH83"/>
<reference evidence="1 2" key="1">
    <citation type="journal article" date="2006" name="PLoS Genet.">
        <title>Comparative genomics of emerging human ehrlichiosis agents.</title>
        <authorList>
            <person name="Dunning Hotopp J.C."/>
            <person name="Lin M."/>
            <person name="Madupu R."/>
            <person name="Crabtree J."/>
            <person name="Angiuoli S.V."/>
            <person name="Eisen J.A."/>
            <person name="Seshadri R."/>
            <person name="Ren Q."/>
            <person name="Wu M."/>
            <person name="Utterback T.R."/>
            <person name="Smith S."/>
            <person name="Lewis M."/>
            <person name="Khouri H."/>
            <person name="Zhang C."/>
            <person name="Niu H."/>
            <person name="Lin Q."/>
            <person name="Ohashi N."/>
            <person name="Zhi N."/>
            <person name="Nelson W."/>
            <person name="Brinkac L.M."/>
            <person name="Dodson R.J."/>
            <person name="Rosovitz M.J."/>
            <person name="Sundaram J."/>
            <person name="Daugherty S.C."/>
            <person name="Davidsen T."/>
            <person name="Durkin A.S."/>
            <person name="Gwinn M."/>
            <person name="Haft D.H."/>
            <person name="Selengut J.D."/>
            <person name="Sullivan S.A."/>
            <person name="Zafar N."/>
            <person name="Zhou L."/>
            <person name="Benahmed F."/>
            <person name="Forberger H."/>
            <person name="Halpin R."/>
            <person name="Mulligan S."/>
            <person name="Robinson J."/>
            <person name="White O."/>
            <person name="Rikihisa Y."/>
            <person name="Tettelin H."/>
        </authorList>
    </citation>
    <scope>NUCLEOTIDE SEQUENCE [LARGE SCALE GENOMIC DNA]</scope>
    <source>
        <strain evidence="2">ATCC CRL-10679 / Arkansas</strain>
    </source>
</reference>
<protein>
    <submittedName>
        <fullName evidence="1">Uncharacterized protein</fullName>
    </submittedName>
</protein>
<proteinExistence type="predicted"/>
<gene>
    <name evidence="1" type="ordered locus">ECH_0380</name>
</gene>
<organism evidence="1 2">
    <name type="scientific">Ehrlichia chaffeensis (strain ATCC CRL-10679 / Arkansas)</name>
    <dbReference type="NCBI Taxonomy" id="205920"/>
    <lineage>
        <taxon>Bacteria</taxon>
        <taxon>Pseudomonadati</taxon>
        <taxon>Pseudomonadota</taxon>
        <taxon>Alphaproteobacteria</taxon>
        <taxon>Rickettsiales</taxon>
        <taxon>Anaplasmataceae</taxon>
        <taxon>Ehrlichia</taxon>
    </lineage>
</organism>
<sequence length="64" mass="7415">MCSVSIACRYVYKISECFFSITASNRCVGFYKSTFDVILLNLLWKFLLSIKNHVCLFTSLFNSK</sequence>
<dbReference type="Proteomes" id="UP000008320">
    <property type="component" value="Chromosome"/>
</dbReference>
<name>Q2GH83_EHRCR</name>